<evidence type="ECO:0000256" key="4">
    <source>
        <dbReference type="ARBA" id="ARBA00022827"/>
    </source>
</evidence>
<sequence>MPAEPVFFDVVVVGAGLSGIAAGYHLQARCPGLRYAILEAREAIGGTWDLFRYPGVRSDSDMYTLGYSFRPWPSDASFACGPDIREYVAGTAREHGIDRHIRFGQRVTAASWDSAQARWTVSTTSPSGQEARFECRFLFFCSGYYDYERGHEPQWAGTADFRGRIVHPQHWPQALDVSGRRVVVVGSGATAVTLVPELATAAGHVTMLQRSPSYIAALPARDRIGAAWRRWLPAGAAHRLIRWKNIALSMALFQFARRRPEATARWLLRSAASLLGPGFDVERHLKPAYKPWDQRLCIAPDGDLFRAVRSGKASIVTDRIERFTERGILLASGQALEADIVVAATGLKLKLLGGARLTVDGRPVDLAQTVSYRGLMYGGIPNLATAMGYTNASWTLKCELIARYVCRLLNHMQARGWDICVPSADGPAAMATRPAIDLSSGYVQRAADLLPRQGERRPWRIHQNYLQDLLSLRFSPLRDGAMRFARRTGGT</sequence>
<evidence type="ECO:0000256" key="2">
    <source>
        <dbReference type="ARBA" id="ARBA00010139"/>
    </source>
</evidence>
<protein>
    <recommendedName>
        <fullName evidence="10">FAD-containing monooxygenase EthA</fullName>
    </recommendedName>
</protein>
<dbReference type="FunFam" id="3.50.50.60:FF:000228">
    <property type="entry name" value="FAD-containing monooxygenase EthA"/>
    <property type="match status" value="1"/>
</dbReference>
<accession>F5Y301</accession>
<evidence type="ECO:0000256" key="6">
    <source>
        <dbReference type="ARBA" id="ARBA00023002"/>
    </source>
</evidence>
<evidence type="ECO:0000256" key="5">
    <source>
        <dbReference type="ARBA" id="ARBA00022857"/>
    </source>
</evidence>
<dbReference type="Pfam" id="PF00743">
    <property type="entry name" value="FMO-like"/>
    <property type="match status" value="1"/>
</dbReference>
<dbReference type="InterPro" id="IPR036188">
    <property type="entry name" value="FAD/NAD-bd_sf"/>
</dbReference>
<dbReference type="EMBL" id="CP000245">
    <property type="protein sequence ID" value="AEG94881.1"/>
    <property type="molecule type" value="Genomic_DNA"/>
</dbReference>
<dbReference type="GO" id="GO:0050660">
    <property type="term" value="F:flavin adenine dinucleotide binding"/>
    <property type="evidence" value="ECO:0007669"/>
    <property type="project" value="InterPro"/>
</dbReference>
<dbReference type="Proteomes" id="UP000008385">
    <property type="component" value="Chromosome"/>
</dbReference>
<comment type="cofactor">
    <cofactor evidence="1">
        <name>FAD</name>
        <dbReference type="ChEBI" id="CHEBI:57692"/>
    </cofactor>
</comment>
<keyword evidence="9" id="KW-1185">Reference proteome</keyword>
<dbReference type="OrthoDB" id="9766402at2"/>
<gene>
    <name evidence="8" type="ordered locus">Rta_37660</name>
</gene>
<evidence type="ECO:0008006" key="10">
    <source>
        <dbReference type="Google" id="ProtNLM"/>
    </source>
</evidence>
<dbReference type="Gene3D" id="3.50.50.60">
    <property type="entry name" value="FAD/NAD(P)-binding domain"/>
    <property type="match status" value="2"/>
</dbReference>
<dbReference type="SUPFAM" id="SSF51905">
    <property type="entry name" value="FAD/NAD(P)-binding domain"/>
    <property type="match status" value="1"/>
</dbReference>
<evidence type="ECO:0000313" key="8">
    <source>
        <dbReference type="EMBL" id="AEG94881.1"/>
    </source>
</evidence>
<dbReference type="RefSeq" id="WP_013903109.1">
    <property type="nucleotide sequence ID" value="NC_015677.1"/>
</dbReference>
<proteinExistence type="inferred from homology"/>
<keyword evidence="4" id="KW-0274">FAD</keyword>
<reference evidence="8 9" key="2">
    <citation type="journal article" date="2011" name="PLoS ONE">
        <title>The Cyst-Dividing Bacterium Ramlibacter tataouinensis TTB310 Genome Reveals a Well-Stocked Toolbox for Adaptation to a Desert Environment.</title>
        <authorList>
            <person name="De Luca G."/>
            <person name="Barakat M."/>
            <person name="Ortet P."/>
            <person name="Fochesato S."/>
            <person name="Jourlin-Castelli C."/>
            <person name="Ansaldi M."/>
            <person name="Py B."/>
            <person name="Fichant G."/>
            <person name="Coutinho P.M."/>
            <person name="Voulhoux R."/>
            <person name="Bastien O."/>
            <person name="Marechal E."/>
            <person name="Henrissat B."/>
            <person name="Quentin Y."/>
            <person name="Noirot P."/>
            <person name="Filloux A."/>
            <person name="Mejean V."/>
            <person name="Dubow M.S."/>
            <person name="Barras F."/>
            <person name="Barbe V."/>
            <person name="Weissenbach J."/>
            <person name="Mihalcescu I."/>
            <person name="Vermeglio A."/>
            <person name="Achouak W."/>
            <person name="Heulin T."/>
        </authorList>
    </citation>
    <scope>NUCLEOTIDE SEQUENCE [LARGE SCALE GENOMIC DNA]</scope>
    <source>
        <strain evidence="9">ATCC BAA-407 / DSM 14655 / LMG 21543 / TTB310</strain>
    </source>
</reference>
<dbReference type="PANTHER" id="PTHR43872:SF1">
    <property type="entry name" value="MONOOXYGENASE, PUTATIVE (AFU_ORTHOLOGUE AFUA_8G02570)-RELATED"/>
    <property type="match status" value="1"/>
</dbReference>
<dbReference type="InterPro" id="IPR051820">
    <property type="entry name" value="FAD-binding_MO"/>
</dbReference>
<dbReference type="HOGENOM" id="CLU_032067_2_0_4"/>
<keyword evidence="6" id="KW-0560">Oxidoreductase</keyword>
<dbReference type="PATRIC" id="fig|365046.3.peg.3859"/>
<dbReference type="GO" id="GO:0050661">
    <property type="term" value="F:NADP binding"/>
    <property type="evidence" value="ECO:0007669"/>
    <property type="project" value="InterPro"/>
</dbReference>
<dbReference type="KEGG" id="rta:Rta_37660"/>
<keyword evidence="5" id="KW-0521">NADP</keyword>
<evidence type="ECO:0000256" key="3">
    <source>
        <dbReference type="ARBA" id="ARBA00022630"/>
    </source>
</evidence>
<name>F5Y301_RAMTT</name>
<evidence type="ECO:0000313" key="9">
    <source>
        <dbReference type="Proteomes" id="UP000008385"/>
    </source>
</evidence>
<keyword evidence="7" id="KW-0503">Monooxygenase</keyword>
<dbReference type="STRING" id="365046.Rta_37660"/>
<evidence type="ECO:0000256" key="7">
    <source>
        <dbReference type="ARBA" id="ARBA00023033"/>
    </source>
</evidence>
<keyword evidence="3" id="KW-0285">Flavoprotein</keyword>
<organism evidence="8 9">
    <name type="scientific">Ramlibacter tataouinensis (strain ATCC BAA-407 / DSM 14655 / LMG 21543 / TTB310)</name>
    <dbReference type="NCBI Taxonomy" id="365046"/>
    <lineage>
        <taxon>Bacteria</taxon>
        <taxon>Pseudomonadati</taxon>
        <taxon>Pseudomonadota</taxon>
        <taxon>Betaproteobacteria</taxon>
        <taxon>Burkholderiales</taxon>
        <taxon>Comamonadaceae</taxon>
        <taxon>Ramlibacter</taxon>
    </lineage>
</organism>
<reference evidence="9" key="1">
    <citation type="submission" date="2006-01" db="EMBL/GenBank/DDBJ databases">
        <title>Genome of the cyst-dividing bacterium Ramlibacter tataouinensis.</title>
        <authorList>
            <person name="Barakat M."/>
            <person name="Ortet P."/>
            <person name="De Luca G."/>
            <person name="Jourlin-Castelli C."/>
            <person name="Ansaldi M."/>
            <person name="Py B."/>
            <person name="Fichant G."/>
            <person name="Coutinho P."/>
            <person name="Voulhoux R."/>
            <person name="Bastien O."/>
            <person name="Roy S."/>
            <person name="Marechal E."/>
            <person name="Henrissat B."/>
            <person name="Quentin Y."/>
            <person name="Noirot P."/>
            <person name="Filloux A."/>
            <person name="Mejean V."/>
            <person name="DuBow M."/>
            <person name="Barras F."/>
            <person name="Heulin T."/>
        </authorList>
    </citation>
    <scope>NUCLEOTIDE SEQUENCE [LARGE SCALE GENOMIC DNA]</scope>
    <source>
        <strain evidence="9">ATCC BAA-407 / DSM 14655 / LMG 21543 / TTB310</strain>
    </source>
</reference>
<dbReference type="GO" id="GO:0004499">
    <property type="term" value="F:N,N-dimethylaniline monooxygenase activity"/>
    <property type="evidence" value="ECO:0007669"/>
    <property type="project" value="InterPro"/>
</dbReference>
<comment type="similarity">
    <text evidence="2">Belongs to the FAD-binding monooxygenase family.</text>
</comment>
<dbReference type="PANTHER" id="PTHR43872">
    <property type="entry name" value="MONOOXYGENASE, PUTATIVE (AFU_ORTHOLOGUE AFUA_8G02570)-RELATED"/>
    <property type="match status" value="1"/>
</dbReference>
<dbReference type="AlphaFoldDB" id="F5Y301"/>
<dbReference type="InterPro" id="IPR020946">
    <property type="entry name" value="Flavin_mOase-like"/>
</dbReference>
<evidence type="ECO:0000256" key="1">
    <source>
        <dbReference type="ARBA" id="ARBA00001974"/>
    </source>
</evidence>
<dbReference type="eggNOG" id="COG2072">
    <property type="taxonomic scope" value="Bacteria"/>
</dbReference>